<protein>
    <submittedName>
        <fullName evidence="3">Type II toxin-antitoxin system RelE/ParE family toxin</fullName>
    </submittedName>
</protein>
<dbReference type="InterPro" id="IPR007712">
    <property type="entry name" value="RelE/ParE_toxin"/>
</dbReference>
<dbReference type="EMBL" id="CP010992">
    <property type="protein sequence ID" value="AMO20683.1"/>
    <property type="molecule type" value="Genomic_DNA"/>
</dbReference>
<dbReference type="AlphaFoldDB" id="A0AAI8CJ03"/>
<keyword evidence="1" id="KW-1277">Toxin-antitoxin system</keyword>
<sequence>MKYTVINHKEVKNDVLEAKEFYKSKVNGLEKRFAAEVKTTINYLIKNPLLFQVKHKEVRVAFTQVFPFGVHYHLNQNTNTITVLGVFHTSLSPDKWTKRL</sequence>
<evidence type="ECO:0000256" key="1">
    <source>
        <dbReference type="ARBA" id="ARBA00022649"/>
    </source>
</evidence>
<dbReference type="Proteomes" id="UP000304840">
    <property type="component" value="Chromosome"/>
</dbReference>
<evidence type="ECO:0000313" key="2">
    <source>
        <dbReference type="EMBL" id="AMO20683.1"/>
    </source>
</evidence>
<reference evidence="4" key="1">
    <citation type="submission" date="2016-03" db="EMBL/GenBank/DDBJ databases">
        <title>Flavobacterium columnare strain B185, complete genome.</title>
        <authorList>
            <person name="Sundberg L.-R."/>
            <person name="Papponen P."/>
            <person name="Laanto E."/>
        </authorList>
    </citation>
    <scope>NUCLEOTIDE SEQUENCE [LARGE SCALE GENOMIC DNA]</scope>
    <source>
        <strain evidence="4">B185</strain>
    </source>
</reference>
<dbReference type="InterPro" id="IPR035093">
    <property type="entry name" value="RelE/ParE_toxin_dom_sf"/>
</dbReference>
<proteinExistence type="predicted"/>
<gene>
    <name evidence="2" type="ORF">UN65_10355</name>
    <name evidence="3" type="ORF">UN65_10405</name>
</gene>
<dbReference type="Gene3D" id="3.30.2310.20">
    <property type="entry name" value="RelE-like"/>
    <property type="match status" value="1"/>
</dbReference>
<evidence type="ECO:0000313" key="3">
    <source>
        <dbReference type="EMBL" id="AMO20691.1"/>
    </source>
</evidence>
<accession>A0AAI8CJ03</accession>
<dbReference type="EMBL" id="CP010992">
    <property type="protein sequence ID" value="AMO20691.1"/>
    <property type="molecule type" value="Genomic_DNA"/>
</dbReference>
<dbReference type="RefSeq" id="WP_138425504.1">
    <property type="nucleotide sequence ID" value="NZ_CP010992.1"/>
</dbReference>
<dbReference type="Pfam" id="PF05016">
    <property type="entry name" value="ParE_toxin"/>
    <property type="match status" value="1"/>
</dbReference>
<organism evidence="3 4">
    <name type="scientific">Flavobacterium columnare</name>
    <dbReference type="NCBI Taxonomy" id="996"/>
    <lineage>
        <taxon>Bacteria</taxon>
        <taxon>Pseudomonadati</taxon>
        <taxon>Bacteroidota</taxon>
        <taxon>Flavobacteriia</taxon>
        <taxon>Flavobacteriales</taxon>
        <taxon>Flavobacteriaceae</taxon>
        <taxon>Flavobacterium</taxon>
    </lineage>
</organism>
<reference evidence="3 4" key="3">
    <citation type="submission" date="2019-05" db="EMBL/GenBank/DDBJ databases">
        <authorList>
            <person name="Ravantti J.J."/>
        </authorList>
    </citation>
    <scope>NUCLEOTIDE SEQUENCE [LARGE SCALE GENOMIC DNA]</scope>
    <source>
        <strain evidence="3 4">B185</strain>
    </source>
</reference>
<evidence type="ECO:0000313" key="4">
    <source>
        <dbReference type="Proteomes" id="UP000304840"/>
    </source>
</evidence>
<name>A0AAI8CJ03_9FLAO</name>
<reference evidence="3" key="2">
    <citation type="submission" date="2019-05" db="EMBL/GenBank/DDBJ databases">
        <title>Flavobacterium columnare strain B185, complete genome.</title>
        <authorList>
            <person name="Sundberg L.-R."/>
            <person name="Papponen P."/>
            <person name="Laanto E."/>
        </authorList>
    </citation>
    <scope>NUCLEOTIDE SEQUENCE</scope>
    <source>
        <strain evidence="3 4">B185</strain>
    </source>
</reference>